<comment type="caution">
    <text evidence="7">The sequence shown here is derived from an EMBL/GenBank/DDBJ whole genome shotgun (WGS) entry which is preliminary data.</text>
</comment>
<feature type="transmembrane region" description="Helical" evidence="5">
    <location>
        <begin position="367"/>
        <end position="387"/>
    </location>
</feature>
<feature type="transmembrane region" description="Helical" evidence="5">
    <location>
        <begin position="439"/>
        <end position="457"/>
    </location>
</feature>
<evidence type="ECO:0000256" key="2">
    <source>
        <dbReference type="ARBA" id="ARBA00022692"/>
    </source>
</evidence>
<dbReference type="AlphaFoldDB" id="A0A642VE43"/>
<dbReference type="InterPro" id="IPR020846">
    <property type="entry name" value="MFS_dom"/>
</dbReference>
<dbReference type="Proteomes" id="UP000761534">
    <property type="component" value="Unassembled WGS sequence"/>
</dbReference>
<gene>
    <name evidence="7" type="ORF">TRICI_000198</name>
</gene>
<protein>
    <recommendedName>
        <fullName evidence="6">Major facilitator superfamily (MFS) profile domain-containing protein</fullName>
    </recommendedName>
</protein>
<evidence type="ECO:0000256" key="5">
    <source>
        <dbReference type="SAM" id="Phobius"/>
    </source>
</evidence>
<dbReference type="GO" id="GO:0015355">
    <property type="term" value="F:secondary active monocarboxylate transmembrane transporter activity"/>
    <property type="evidence" value="ECO:0007669"/>
    <property type="project" value="TreeGrafter"/>
</dbReference>
<evidence type="ECO:0000256" key="4">
    <source>
        <dbReference type="ARBA" id="ARBA00023136"/>
    </source>
</evidence>
<dbReference type="GO" id="GO:0005886">
    <property type="term" value="C:plasma membrane"/>
    <property type="evidence" value="ECO:0007669"/>
    <property type="project" value="TreeGrafter"/>
</dbReference>
<feature type="transmembrane region" description="Helical" evidence="5">
    <location>
        <begin position="151"/>
        <end position="173"/>
    </location>
</feature>
<dbReference type="InterPro" id="IPR005828">
    <property type="entry name" value="MFS_sugar_transport-like"/>
</dbReference>
<keyword evidence="4 5" id="KW-0472">Membrane</keyword>
<sequence length="498" mass="55745">MAEETVGFVHVDEEKPDLSWPSIRRYFATRHTTLFQLPERTGNAFPNPMPGLRAMELKHWNWYFLGFLAWVVDAMDFFVVSSTAPQIAETLGVSITDITWGMTLVLMVRSIGAIIFGVASDYYGRKWPYIACCAMFVVLEIGVGFCQTYDQFLAIRALFGISMGGMYGCAAATALENVPKEARSILSGLFLPGYTLGFLLAIVFARAFEDTYKPGEGWRALCWFTAGPAFVLMVWRMFMPESDYFLRVKAQRQLQEKKSWRQSWDDFKLAISTHWVIFLYLILFMAGLNFMSHGCQDLYPTFLTNQIGLSSDAKTVSMVVINLGAIVGGIFFGQLSEYTGRRLGFILACILGGAFSYPAFFLRSQGGLMVCAFFLQFAVGCWGIQPIHLFELTPNKYRALASGLAYQLGNLASSASSTIESTMGSKFPLPGGIYDYGKVMAIFTGAVFAYMILIVFVGPEKFHKNLDDIPTEDDMMQKVQSNDVLDNKKPEVQQRETV</sequence>
<dbReference type="OrthoDB" id="5296287at2759"/>
<evidence type="ECO:0000313" key="7">
    <source>
        <dbReference type="EMBL" id="KAA8917647.1"/>
    </source>
</evidence>
<reference evidence="7" key="1">
    <citation type="journal article" date="2019" name="G3 (Bethesda)">
        <title>Genome Assemblies of Two Rare Opportunistic Yeast Pathogens: Diutina rugosa (syn. Candida rugosa) and Trichomonascus ciferrii (syn. Candida ciferrii).</title>
        <authorList>
            <person name="Mixao V."/>
            <person name="Saus E."/>
            <person name="Hansen A.P."/>
            <person name="Lass-Florl C."/>
            <person name="Gabaldon T."/>
        </authorList>
    </citation>
    <scope>NUCLEOTIDE SEQUENCE</scope>
    <source>
        <strain evidence="7">CBS 4856</strain>
    </source>
</reference>
<feature type="transmembrane region" description="Helical" evidence="5">
    <location>
        <begin position="100"/>
        <end position="120"/>
    </location>
</feature>
<dbReference type="Gene3D" id="1.20.1250.20">
    <property type="entry name" value="MFS general substrate transporter like domains"/>
    <property type="match status" value="2"/>
</dbReference>
<dbReference type="VEuPathDB" id="FungiDB:TRICI_000198"/>
<keyword evidence="3 5" id="KW-1133">Transmembrane helix</keyword>
<dbReference type="GO" id="GO:0035879">
    <property type="term" value="P:plasma membrane lactate transport"/>
    <property type="evidence" value="ECO:0007669"/>
    <property type="project" value="TreeGrafter"/>
</dbReference>
<dbReference type="PANTHER" id="PTHR23508">
    <property type="entry name" value="CARBOXYLIC ACID TRANSPORTER PROTEIN HOMOLOG"/>
    <property type="match status" value="1"/>
</dbReference>
<evidence type="ECO:0000256" key="3">
    <source>
        <dbReference type="ARBA" id="ARBA00022989"/>
    </source>
</evidence>
<evidence type="ECO:0000256" key="1">
    <source>
        <dbReference type="ARBA" id="ARBA00004141"/>
    </source>
</evidence>
<evidence type="ECO:0000259" key="6">
    <source>
        <dbReference type="PROSITE" id="PS50850"/>
    </source>
</evidence>
<feature type="transmembrane region" description="Helical" evidence="5">
    <location>
        <begin position="343"/>
        <end position="361"/>
    </location>
</feature>
<feature type="transmembrane region" description="Helical" evidence="5">
    <location>
        <begin position="311"/>
        <end position="331"/>
    </location>
</feature>
<feature type="transmembrane region" description="Helical" evidence="5">
    <location>
        <begin position="217"/>
        <end position="238"/>
    </location>
</feature>
<feature type="transmembrane region" description="Helical" evidence="5">
    <location>
        <begin position="267"/>
        <end position="291"/>
    </location>
</feature>
<organism evidence="7 8">
    <name type="scientific">Trichomonascus ciferrii</name>
    <dbReference type="NCBI Taxonomy" id="44093"/>
    <lineage>
        <taxon>Eukaryota</taxon>
        <taxon>Fungi</taxon>
        <taxon>Dikarya</taxon>
        <taxon>Ascomycota</taxon>
        <taxon>Saccharomycotina</taxon>
        <taxon>Dipodascomycetes</taxon>
        <taxon>Dipodascales</taxon>
        <taxon>Trichomonascaceae</taxon>
        <taxon>Trichomonascus</taxon>
        <taxon>Trichomonascus ciferrii complex</taxon>
    </lineage>
</organism>
<proteinExistence type="predicted"/>
<feature type="transmembrane region" description="Helical" evidence="5">
    <location>
        <begin position="62"/>
        <end position="80"/>
    </location>
</feature>
<comment type="subcellular location">
    <subcellularLocation>
        <location evidence="1">Membrane</location>
        <topology evidence="1">Multi-pass membrane protein</topology>
    </subcellularLocation>
</comment>
<dbReference type="SUPFAM" id="SSF103473">
    <property type="entry name" value="MFS general substrate transporter"/>
    <property type="match status" value="1"/>
</dbReference>
<feature type="domain" description="Major facilitator superfamily (MFS) profile" evidence="6">
    <location>
        <begin position="62"/>
        <end position="462"/>
    </location>
</feature>
<dbReference type="CDD" id="cd17316">
    <property type="entry name" value="MFS_SV2_like"/>
    <property type="match status" value="1"/>
</dbReference>
<feature type="transmembrane region" description="Helical" evidence="5">
    <location>
        <begin position="185"/>
        <end position="205"/>
    </location>
</feature>
<dbReference type="PANTHER" id="PTHR23508:SF10">
    <property type="entry name" value="CARBOXYLIC ACID TRANSPORTER PROTEIN HOMOLOG"/>
    <property type="match status" value="1"/>
</dbReference>
<dbReference type="InterPro" id="IPR036259">
    <property type="entry name" value="MFS_trans_sf"/>
</dbReference>
<dbReference type="Pfam" id="PF00083">
    <property type="entry name" value="Sugar_tr"/>
    <property type="match status" value="1"/>
</dbReference>
<feature type="transmembrane region" description="Helical" evidence="5">
    <location>
        <begin position="127"/>
        <end position="145"/>
    </location>
</feature>
<accession>A0A642VE43</accession>
<dbReference type="EMBL" id="SWFS01000023">
    <property type="protein sequence ID" value="KAA8917647.1"/>
    <property type="molecule type" value="Genomic_DNA"/>
</dbReference>
<dbReference type="PROSITE" id="PS50850">
    <property type="entry name" value="MFS"/>
    <property type="match status" value="1"/>
</dbReference>
<keyword evidence="2 5" id="KW-0812">Transmembrane</keyword>
<evidence type="ECO:0000313" key="8">
    <source>
        <dbReference type="Proteomes" id="UP000761534"/>
    </source>
</evidence>
<keyword evidence="8" id="KW-1185">Reference proteome</keyword>
<name>A0A642VE43_9ASCO</name>